<dbReference type="RefSeq" id="WP_221400864.1">
    <property type="nucleotide sequence ID" value="NZ_JACHOB010000001.1"/>
</dbReference>
<dbReference type="AlphaFoldDB" id="A0A840I2A2"/>
<dbReference type="InterPro" id="IPR022761">
    <property type="entry name" value="Fumarate_lyase_N"/>
</dbReference>
<feature type="domain" description="Fumarate lyase N-terminal" evidence="8">
    <location>
        <begin position="24"/>
        <end position="312"/>
    </location>
</feature>
<dbReference type="PANTHER" id="PTHR43814:SF1">
    <property type="entry name" value="ARGININOSUCCINATE LYASE"/>
    <property type="match status" value="1"/>
</dbReference>
<dbReference type="FunFam" id="1.10.40.30:FF:000001">
    <property type="entry name" value="Argininosuccinate lyase"/>
    <property type="match status" value="1"/>
</dbReference>
<keyword evidence="4 7" id="KW-0055">Arginine biosynthesis</keyword>
<dbReference type="InterPro" id="IPR029419">
    <property type="entry name" value="Arg_succ_lyase_C"/>
</dbReference>
<dbReference type="PRINTS" id="PR00145">
    <property type="entry name" value="ARGSUCLYASE"/>
</dbReference>
<dbReference type="InterPro" id="IPR020557">
    <property type="entry name" value="Fumarate_lyase_CS"/>
</dbReference>
<evidence type="ECO:0000256" key="1">
    <source>
        <dbReference type="ARBA" id="ARBA00000985"/>
    </source>
</evidence>
<protein>
    <recommendedName>
        <fullName evidence="3 7">Argininosuccinate lyase</fullName>
        <shortName evidence="7">ASAL</shortName>
        <ecNumber evidence="3 7">4.3.2.1</ecNumber>
    </recommendedName>
    <alternativeName>
        <fullName evidence="7">Arginosuccinase</fullName>
    </alternativeName>
</protein>
<keyword evidence="7" id="KW-0963">Cytoplasm</keyword>
<feature type="domain" description="Argininosuccinate lyase C-terminal" evidence="9">
    <location>
        <begin position="375"/>
        <end position="442"/>
    </location>
</feature>
<evidence type="ECO:0000256" key="5">
    <source>
        <dbReference type="ARBA" id="ARBA00022605"/>
    </source>
</evidence>
<dbReference type="InterPro" id="IPR009049">
    <property type="entry name" value="Argininosuccinate_lyase"/>
</dbReference>
<dbReference type="PANTHER" id="PTHR43814">
    <property type="entry name" value="ARGININOSUCCINATE LYASE"/>
    <property type="match status" value="1"/>
</dbReference>
<dbReference type="PRINTS" id="PR00149">
    <property type="entry name" value="FUMRATELYASE"/>
</dbReference>
<dbReference type="Proteomes" id="UP000563524">
    <property type="component" value="Unassembled WGS sequence"/>
</dbReference>
<dbReference type="EC" id="4.3.2.1" evidence="3 7"/>
<comment type="pathway">
    <text evidence="2 7">Amino-acid biosynthesis; L-arginine biosynthesis; L-arginine from L-ornithine and carbamoyl phosphate: step 3/3.</text>
</comment>
<evidence type="ECO:0000256" key="3">
    <source>
        <dbReference type="ARBA" id="ARBA00012338"/>
    </source>
</evidence>
<dbReference type="InterPro" id="IPR008948">
    <property type="entry name" value="L-Aspartase-like"/>
</dbReference>
<evidence type="ECO:0000313" key="10">
    <source>
        <dbReference type="EMBL" id="MBB4658413.1"/>
    </source>
</evidence>
<comment type="caution">
    <text evidence="10">The sequence shown here is derived from an EMBL/GenBank/DDBJ whole genome shotgun (WGS) entry which is preliminary data.</text>
</comment>
<dbReference type="EMBL" id="JACHOB010000001">
    <property type="protein sequence ID" value="MBB4658413.1"/>
    <property type="molecule type" value="Genomic_DNA"/>
</dbReference>
<organism evidence="10 11">
    <name type="scientific">Parvularcula dongshanensis</name>
    <dbReference type="NCBI Taxonomy" id="1173995"/>
    <lineage>
        <taxon>Bacteria</taxon>
        <taxon>Pseudomonadati</taxon>
        <taxon>Pseudomonadota</taxon>
        <taxon>Alphaproteobacteria</taxon>
        <taxon>Parvularculales</taxon>
        <taxon>Parvularculaceae</taxon>
        <taxon>Parvularcula</taxon>
    </lineage>
</organism>
<comment type="similarity">
    <text evidence="7">Belongs to the lyase 1 family. Argininosuccinate lyase subfamily.</text>
</comment>
<dbReference type="FunFam" id="1.10.275.10:FF:000002">
    <property type="entry name" value="Argininosuccinate lyase"/>
    <property type="match status" value="1"/>
</dbReference>
<proteinExistence type="inferred from homology"/>
<evidence type="ECO:0000256" key="6">
    <source>
        <dbReference type="ARBA" id="ARBA00023239"/>
    </source>
</evidence>
<dbReference type="CDD" id="cd01359">
    <property type="entry name" value="Argininosuccinate_lyase"/>
    <property type="match status" value="1"/>
</dbReference>
<dbReference type="PROSITE" id="PS00163">
    <property type="entry name" value="FUMARATE_LYASES"/>
    <property type="match status" value="1"/>
</dbReference>
<dbReference type="NCBIfam" id="TIGR00838">
    <property type="entry name" value="argH"/>
    <property type="match status" value="1"/>
</dbReference>
<evidence type="ECO:0000256" key="4">
    <source>
        <dbReference type="ARBA" id="ARBA00022571"/>
    </source>
</evidence>
<dbReference type="Pfam" id="PF00206">
    <property type="entry name" value="Lyase_1"/>
    <property type="match status" value="1"/>
</dbReference>
<dbReference type="InterPro" id="IPR024083">
    <property type="entry name" value="Fumarase/histidase_N"/>
</dbReference>
<comment type="subcellular location">
    <subcellularLocation>
        <location evidence="7">Cytoplasm</location>
    </subcellularLocation>
</comment>
<sequence>MTDPADGSNDNRSSMWGGRFRAGPAEAMERFNACLEDDKRLAMEDVAGSIAHARMLARQDILSGDESDLIVDGLARVREEIVSGAFVWKPALEDVHMNVEGRLRELIGEVAGKLHTGRSRNDQVATDIRLWTRASLHRIEEALKDAQRAFLSQAKGHEESVMPGFTHLQIAQPISYAQWCLAYVEMLGRDASRMADACARLNESPLGAAALAGTPHPIDRPSTAEALHFDRPMRNSLDAVSARDFCLEAVAAASICATHLSRLAEELVIFATPQFGYIKQSDAYSTGSSIMPQKRNPDAAELLRGKAGMVAGAFVALTVATKGLPLAYSKDLQETKRPLMDALDGLEECLEIAARMVETMTPNTEAMARDAGEGFATATDVADMLAQAGMPFRDAHHVVGALVALCEDEGCKLHELPLAKAQSVSPAVSQEMLDGLTPLASLKRRTSEGGTSPESARAQIVWWRERLG</sequence>
<keyword evidence="5 7" id="KW-0028">Amino-acid biosynthesis</keyword>
<keyword evidence="11" id="KW-1185">Reference proteome</keyword>
<dbReference type="HAMAP" id="MF_00006">
    <property type="entry name" value="Arg_succ_lyase"/>
    <property type="match status" value="1"/>
</dbReference>
<gene>
    <name evidence="7" type="primary">argH</name>
    <name evidence="10" type="ORF">GGQ59_000913</name>
</gene>
<evidence type="ECO:0000259" key="9">
    <source>
        <dbReference type="Pfam" id="PF14698"/>
    </source>
</evidence>
<dbReference type="FunFam" id="1.20.200.10:FF:000015">
    <property type="entry name" value="argininosuccinate lyase isoform X2"/>
    <property type="match status" value="1"/>
</dbReference>
<reference evidence="10 11" key="1">
    <citation type="submission" date="2020-08" db="EMBL/GenBank/DDBJ databases">
        <title>Genomic Encyclopedia of Type Strains, Phase IV (KMG-IV): sequencing the most valuable type-strain genomes for metagenomic binning, comparative biology and taxonomic classification.</title>
        <authorList>
            <person name="Goeker M."/>
        </authorList>
    </citation>
    <scope>NUCLEOTIDE SEQUENCE [LARGE SCALE GENOMIC DNA]</scope>
    <source>
        <strain evidence="10 11">DSM 102850</strain>
    </source>
</reference>
<comment type="catalytic activity">
    <reaction evidence="1 7">
        <text>2-(N(omega)-L-arginino)succinate = fumarate + L-arginine</text>
        <dbReference type="Rhea" id="RHEA:24020"/>
        <dbReference type="ChEBI" id="CHEBI:29806"/>
        <dbReference type="ChEBI" id="CHEBI:32682"/>
        <dbReference type="ChEBI" id="CHEBI:57472"/>
        <dbReference type="EC" id="4.3.2.1"/>
    </reaction>
</comment>
<dbReference type="Gene3D" id="1.10.40.30">
    <property type="entry name" value="Fumarase/aspartase (C-terminal domain)"/>
    <property type="match status" value="1"/>
</dbReference>
<dbReference type="GO" id="GO:0042450">
    <property type="term" value="P:L-arginine biosynthetic process via ornithine"/>
    <property type="evidence" value="ECO:0007669"/>
    <property type="project" value="UniProtKB-UniRule"/>
</dbReference>
<dbReference type="Gene3D" id="1.10.275.10">
    <property type="entry name" value="Fumarase/aspartase (N-terminal domain)"/>
    <property type="match status" value="1"/>
</dbReference>
<dbReference type="Pfam" id="PF14698">
    <property type="entry name" value="ASL_C2"/>
    <property type="match status" value="1"/>
</dbReference>
<dbReference type="GO" id="GO:0005829">
    <property type="term" value="C:cytosol"/>
    <property type="evidence" value="ECO:0007669"/>
    <property type="project" value="TreeGrafter"/>
</dbReference>
<dbReference type="Gene3D" id="1.20.200.10">
    <property type="entry name" value="Fumarase/aspartase (Central domain)"/>
    <property type="match status" value="1"/>
</dbReference>
<evidence type="ECO:0000313" key="11">
    <source>
        <dbReference type="Proteomes" id="UP000563524"/>
    </source>
</evidence>
<dbReference type="GO" id="GO:0004056">
    <property type="term" value="F:argininosuccinate lyase activity"/>
    <property type="evidence" value="ECO:0007669"/>
    <property type="project" value="UniProtKB-UniRule"/>
</dbReference>
<dbReference type="InterPro" id="IPR000362">
    <property type="entry name" value="Fumarate_lyase_fam"/>
</dbReference>
<name>A0A840I2A2_9PROT</name>
<evidence type="ECO:0000256" key="7">
    <source>
        <dbReference type="HAMAP-Rule" id="MF_00006"/>
    </source>
</evidence>
<evidence type="ECO:0000259" key="8">
    <source>
        <dbReference type="Pfam" id="PF00206"/>
    </source>
</evidence>
<dbReference type="SUPFAM" id="SSF48557">
    <property type="entry name" value="L-aspartase-like"/>
    <property type="match status" value="1"/>
</dbReference>
<dbReference type="UniPathway" id="UPA00068">
    <property type="reaction ID" value="UER00114"/>
</dbReference>
<evidence type="ECO:0000256" key="2">
    <source>
        <dbReference type="ARBA" id="ARBA00004941"/>
    </source>
</evidence>
<accession>A0A840I2A2</accession>
<keyword evidence="6 7" id="KW-0456">Lyase</keyword>